<dbReference type="PROSITE" id="PS50932">
    <property type="entry name" value="HTH_LACI_2"/>
    <property type="match status" value="1"/>
</dbReference>
<feature type="domain" description="HTH cro/C1-type" evidence="6">
    <location>
        <begin position="5"/>
        <end position="50"/>
    </location>
</feature>
<dbReference type="Gene3D" id="1.10.260.40">
    <property type="entry name" value="lambda repressor-like DNA-binding domains"/>
    <property type="match status" value="1"/>
</dbReference>
<dbReference type="SMART" id="SM00354">
    <property type="entry name" value="HTH_LACI"/>
    <property type="match status" value="1"/>
</dbReference>
<evidence type="ECO:0000259" key="5">
    <source>
        <dbReference type="PROSITE" id="PS50932"/>
    </source>
</evidence>
<keyword evidence="2" id="KW-0805">Transcription regulation</keyword>
<dbReference type="Proteomes" id="UP000824193">
    <property type="component" value="Unassembled WGS sequence"/>
</dbReference>
<keyword evidence="1" id="KW-0678">Repressor</keyword>
<dbReference type="InterPro" id="IPR010982">
    <property type="entry name" value="Lambda_DNA-bd_dom_sf"/>
</dbReference>
<protein>
    <submittedName>
        <fullName evidence="7">LacI family DNA-binding transcriptional regulator</fullName>
    </submittedName>
</protein>
<comment type="caution">
    <text evidence="7">The sequence shown here is derived from an EMBL/GenBank/DDBJ whole genome shotgun (WGS) entry which is preliminary data.</text>
</comment>
<evidence type="ECO:0000256" key="1">
    <source>
        <dbReference type="ARBA" id="ARBA00022491"/>
    </source>
</evidence>
<dbReference type="Pfam" id="PF00356">
    <property type="entry name" value="LacI"/>
    <property type="match status" value="1"/>
</dbReference>
<dbReference type="PROSITE" id="PS50943">
    <property type="entry name" value="HTH_CROC1"/>
    <property type="match status" value="1"/>
</dbReference>
<dbReference type="GO" id="GO:0003700">
    <property type="term" value="F:DNA-binding transcription factor activity"/>
    <property type="evidence" value="ECO:0007669"/>
    <property type="project" value="TreeGrafter"/>
</dbReference>
<evidence type="ECO:0000256" key="4">
    <source>
        <dbReference type="ARBA" id="ARBA00023163"/>
    </source>
</evidence>
<feature type="domain" description="HTH lacI-type" evidence="5">
    <location>
        <begin position="2"/>
        <end position="56"/>
    </location>
</feature>
<dbReference type="CDD" id="cd01392">
    <property type="entry name" value="HTH_LacI"/>
    <property type="match status" value="1"/>
</dbReference>
<evidence type="ECO:0000313" key="8">
    <source>
        <dbReference type="Proteomes" id="UP000824193"/>
    </source>
</evidence>
<dbReference type="SUPFAM" id="SSF47413">
    <property type="entry name" value="lambda repressor-like DNA-binding domains"/>
    <property type="match status" value="1"/>
</dbReference>
<dbReference type="InterPro" id="IPR000843">
    <property type="entry name" value="HTH_LacI"/>
</dbReference>
<dbReference type="EMBL" id="DXFW01000024">
    <property type="protein sequence ID" value="HIX06113.1"/>
    <property type="molecule type" value="Genomic_DNA"/>
</dbReference>
<dbReference type="PROSITE" id="PS00356">
    <property type="entry name" value="HTH_LACI_1"/>
    <property type="match status" value="1"/>
</dbReference>
<gene>
    <name evidence="7" type="ORF">H9865_08455</name>
</gene>
<dbReference type="InterPro" id="IPR001387">
    <property type="entry name" value="Cro/C1-type_HTH"/>
</dbReference>
<dbReference type="InterPro" id="IPR046335">
    <property type="entry name" value="LacI/GalR-like_sensor"/>
</dbReference>
<dbReference type="Pfam" id="PF13377">
    <property type="entry name" value="Peripla_BP_3"/>
    <property type="match status" value="1"/>
</dbReference>
<evidence type="ECO:0000259" key="6">
    <source>
        <dbReference type="PROSITE" id="PS50943"/>
    </source>
</evidence>
<organism evidence="7 8">
    <name type="scientific">Candidatus Allofournierella pullicola</name>
    <dbReference type="NCBI Taxonomy" id="2838596"/>
    <lineage>
        <taxon>Bacteria</taxon>
        <taxon>Bacillati</taxon>
        <taxon>Bacillota</taxon>
        <taxon>Clostridia</taxon>
        <taxon>Eubacteriales</taxon>
        <taxon>Oscillospiraceae</taxon>
        <taxon>Allofournierella</taxon>
    </lineage>
</organism>
<dbReference type="Gene3D" id="3.40.50.2300">
    <property type="match status" value="2"/>
</dbReference>
<dbReference type="PANTHER" id="PTHR30146:SF95">
    <property type="entry name" value="RIBOSE OPERON REPRESSOR"/>
    <property type="match status" value="1"/>
</dbReference>
<proteinExistence type="predicted"/>
<dbReference type="InterPro" id="IPR028082">
    <property type="entry name" value="Peripla_BP_I"/>
</dbReference>
<dbReference type="AlphaFoldDB" id="A0A9D2ADU7"/>
<reference evidence="7" key="2">
    <citation type="submission" date="2021-04" db="EMBL/GenBank/DDBJ databases">
        <authorList>
            <person name="Gilroy R."/>
        </authorList>
    </citation>
    <scope>NUCLEOTIDE SEQUENCE</scope>
    <source>
        <strain evidence="7">2239</strain>
    </source>
</reference>
<name>A0A9D2ADU7_9FIRM</name>
<keyword evidence="4" id="KW-0804">Transcription</keyword>
<dbReference type="SUPFAM" id="SSF53822">
    <property type="entry name" value="Periplasmic binding protein-like I"/>
    <property type="match status" value="1"/>
</dbReference>
<evidence type="ECO:0000256" key="2">
    <source>
        <dbReference type="ARBA" id="ARBA00023015"/>
    </source>
</evidence>
<evidence type="ECO:0000313" key="7">
    <source>
        <dbReference type="EMBL" id="HIX06113.1"/>
    </source>
</evidence>
<dbReference type="CDD" id="cd06291">
    <property type="entry name" value="PBP1_Qymf-like"/>
    <property type="match status" value="1"/>
</dbReference>
<evidence type="ECO:0000256" key="3">
    <source>
        <dbReference type="ARBA" id="ARBA00023125"/>
    </source>
</evidence>
<reference evidence="7" key="1">
    <citation type="journal article" date="2021" name="PeerJ">
        <title>Extensive microbial diversity within the chicken gut microbiome revealed by metagenomics and culture.</title>
        <authorList>
            <person name="Gilroy R."/>
            <person name="Ravi A."/>
            <person name="Getino M."/>
            <person name="Pursley I."/>
            <person name="Horton D.L."/>
            <person name="Alikhan N.F."/>
            <person name="Baker D."/>
            <person name="Gharbi K."/>
            <person name="Hall N."/>
            <person name="Watson M."/>
            <person name="Adriaenssens E.M."/>
            <person name="Foster-Nyarko E."/>
            <person name="Jarju S."/>
            <person name="Secka A."/>
            <person name="Antonio M."/>
            <person name="Oren A."/>
            <person name="Chaudhuri R.R."/>
            <person name="La Ragione R."/>
            <person name="Hildebrand F."/>
            <person name="Pallen M.J."/>
        </authorList>
    </citation>
    <scope>NUCLEOTIDE SEQUENCE</scope>
    <source>
        <strain evidence="7">2239</strain>
    </source>
</reference>
<keyword evidence="3 7" id="KW-0238">DNA-binding</keyword>
<accession>A0A9D2ADU7</accession>
<dbReference type="PANTHER" id="PTHR30146">
    <property type="entry name" value="LACI-RELATED TRANSCRIPTIONAL REPRESSOR"/>
    <property type="match status" value="1"/>
</dbReference>
<dbReference type="GO" id="GO:0000976">
    <property type="term" value="F:transcription cis-regulatory region binding"/>
    <property type="evidence" value="ECO:0007669"/>
    <property type="project" value="TreeGrafter"/>
</dbReference>
<sequence>MARIQDVAEKAGVGVATVSRMLNGSGYVSAASRAKIQAAMDELNYTPNELARNLYHKRTGIIAVVVPTIAHPFYAEFVNCAEMEIHRRGFKTMLCNASSGYAEELEYLDMLNRHIVDGVISGTHTMDTEAYNKIKKPIVSLDRYLGEDIPLVAVDHVKGGRLAAQALLQSGCRRVLHFRGETTVEAPYHDRHFEFSRIMRENGVEVYDYELAWNRFDVEYHQQVVDDVFSSGLEFDGVFGVDQLAAICMNELLRRGRRIPEDVKLVGYDGTYISRLSRIPMTTVVQPIDALARESVRLILDCMAGKQAKNERVMLDVSLRQGETTLPV</sequence>